<evidence type="ECO:0000313" key="3">
    <source>
        <dbReference type="Proteomes" id="UP000198809"/>
    </source>
</evidence>
<gene>
    <name evidence="1" type="ORF">KP014_14520</name>
    <name evidence="2" type="ORF">SAMN04487895_12233</name>
</gene>
<evidence type="ECO:0000313" key="4">
    <source>
        <dbReference type="Proteomes" id="UP000683429"/>
    </source>
</evidence>
<reference evidence="1 4" key="2">
    <citation type="submission" date="2021-06" db="EMBL/GenBank/DDBJ databases">
        <title>Whole genome sequence of Paenibacillus sophorae DSM23020 for comparative genomics.</title>
        <authorList>
            <person name="Kim M.-J."/>
            <person name="Lee G."/>
            <person name="Shin J.-H."/>
        </authorList>
    </citation>
    <scope>NUCLEOTIDE SEQUENCE [LARGE SCALE GENOMIC DNA]</scope>
    <source>
        <strain evidence="1 4">DSM 23020</strain>
    </source>
</reference>
<dbReference type="AlphaFoldDB" id="A0A1H8V9G0"/>
<sequence length="50" mass="5545">MGSLLSMKDHLLYLLRQVGVHLAEDKFVIVSAGVFVQNFIEAALHCNTSK</sequence>
<dbReference type="Proteomes" id="UP000198809">
    <property type="component" value="Unassembled WGS sequence"/>
</dbReference>
<organism evidence="2 3">
    <name type="scientific">Paenibacillus sophorae</name>
    <dbReference type="NCBI Taxonomy" id="1333845"/>
    <lineage>
        <taxon>Bacteria</taxon>
        <taxon>Bacillati</taxon>
        <taxon>Bacillota</taxon>
        <taxon>Bacilli</taxon>
        <taxon>Bacillales</taxon>
        <taxon>Paenibacillaceae</taxon>
        <taxon>Paenibacillus</taxon>
    </lineage>
</organism>
<keyword evidence="4" id="KW-1185">Reference proteome</keyword>
<evidence type="ECO:0000313" key="1">
    <source>
        <dbReference type="EMBL" id="QWU13232.1"/>
    </source>
</evidence>
<dbReference type="Proteomes" id="UP000683429">
    <property type="component" value="Chromosome"/>
</dbReference>
<proteinExistence type="predicted"/>
<dbReference type="EMBL" id="FODH01000022">
    <property type="protein sequence ID" value="SEP12050.1"/>
    <property type="molecule type" value="Genomic_DNA"/>
</dbReference>
<reference evidence="2 3" key="1">
    <citation type="submission" date="2016-10" db="EMBL/GenBank/DDBJ databases">
        <authorList>
            <person name="de Groot N.N."/>
        </authorList>
    </citation>
    <scope>NUCLEOTIDE SEQUENCE [LARGE SCALE GENOMIC DNA]</scope>
    <source>
        <strain evidence="2 3">CGMCC 1.10238</strain>
    </source>
</reference>
<name>A0A1H8V9G0_9BACL</name>
<dbReference type="EMBL" id="CP076607">
    <property type="protein sequence ID" value="QWU13232.1"/>
    <property type="molecule type" value="Genomic_DNA"/>
</dbReference>
<dbReference type="RefSeq" id="WP_175491961.1">
    <property type="nucleotide sequence ID" value="NZ_CP076607.1"/>
</dbReference>
<protein>
    <submittedName>
        <fullName evidence="2">Uncharacterized protein</fullName>
    </submittedName>
</protein>
<accession>A0A1H8V9G0</accession>
<evidence type="ECO:0000313" key="2">
    <source>
        <dbReference type="EMBL" id="SEP12050.1"/>
    </source>
</evidence>